<sequence length="51" mass="5722">MMPNGEAERFKPDLLLLVKQFSTIGCPLSINMVFYSSCSHVLLCACMECSY</sequence>
<accession>A0A0A9GZU7</accession>
<organism evidence="1">
    <name type="scientific">Arundo donax</name>
    <name type="common">Giant reed</name>
    <name type="synonym">Donax arundinaceus</name>
    <dbReference type="NCBI Taxonomy" id="35708"/>
    <lineage>
        <taxon>Eukaryota</taxon>
        <taxon>Viridiplantae</taxon>
        <taxon>Streptophyta</taxon>
        <taxon>Embryophyta</taxon>
        <taxon>Tracheophyta</taxon>
        <taxon>Spermatophyta</taxon>
        <taxon>Magnoliopsida</taxon>
        <taxon>Liliopsida</taxon>
        <taxon>Poales</taxon>
        <taxon>Poaceae</taxon>
        <taxon>PACMAD clade</taxon>
        <taxon>Arundinoideae</taxon>
        <taxon>Arundineae</taxon>
        <taxon>Arundo</taxon>
    </lineage>
</organism>
<dbReference type="EMBL" id="GBRH01167839">
    <property type="protein sequence ID" value="JAE30057.1"/>
    <property type="molecule type" value="Transcribed_RNA"/>
</dbReference>
<reference evidence="1" key="1">
    <citation type="submission" date="2014-09" db="EMBL/GenBank/DDBJ databases">
        <authorList>
            <person name="Magalhaes I.L.F."/>
            <person name="Oliveira U."/>
            <person name="Santos F.R."/>
            <person name="Vidigal T.H.D.A."/>
            <person name="Brescovit A.D."/>
            <person name="Santos A.J."/>
        </authorList>
    </citation>
    <scope>NUCLEOTIDE SEQUENCE</scope>
    <source>
        <tissue evidence="1">Shoot tissue taken approximately 20 cm above the soil surface</tissue>
    </source>
</reference>
<protein>
    <submittedName>
        <fullName evidence="1">Uncharacterized protein</fullName>
    </submittedName>
</protein>
<reference evidence="1" key="2">
    <citation type="journal article" date="2015" name="Data Brief">
        <title>Shoot transcriptome of the giant reed, Arundo donax.</title>
        <authorList>
            <person name="Barrero R.A."/>
            <person name="Guerrero F.D."/>
            <person name="Moolhuijzen P."/>
            <person name="Goolsby J.A."/>
            <person name="Tidwell J."/>
            <person name="Bellgard S.E."/>
            <person name="Bellgard M.I."/>
        </authorList>
    </citation>
    <scope>NUCLEOTIDE SEQUENCE</scope>
    <source>
        <tissue evidence="1">Shoot tissue taken approximately 20 cm above the soil surface</tissue>
    </source>
</reference>
<proteinExistence type="predicted"/>
<name>A0A0A9GZU7_ARUDO</name>
<dbReference type="AlphaFoldDB" id="A0A0A9GZU7"/>
<evidence type="ECO:0000313" key="1">
    <source>
        <dbReference type="EMBL" id="JAE30057.1"/>
    </source>
</evidence>